<dbReference type="EMBL" id="LT608134">
    <property type="protein sequence ID" value="SCL76852.1"/>
    <property type="molecule type" value="Genomic_DNA"/>
</dbReference>
<keyword evidence="1" id="KW-0326">Glycosidase</keyword>
<reference evidence="1" key="1">
    <citation type="submission" date="2016-05" db="EMBL/GenBank/DDBJ databases">
        <authorList>
            <person name="Lavstsen T."/>
            <person name="Jespersen J.S."/>
        </authorList>
    </citation>
    <scope>NUCLEOTIDE SEQUENCE</scope>
    <source>
        <strain evidence="1">P5A</strain>
    </source>
</reference>
<organism evidence="1">
    <name type="scientific">Human herpesvirus 1 (strain 17)</name>
    <name type="common">HHV-1</name>
    <name type="synonym">Human herpes simplex virus 1</name>
    <dbReference type="NCBI Taxonomy" id="10299"/>
    <lineage>
        <taxon>Viruses</taxon>
        <taxon>Duplodnaviria</taxon>
        <taxon>Heunggongvirae</taxon>
        <taxon>Peploviricota</taxon>
        <taxon>Herviviricetes</taxon>
        <taxon>Herpesvirales</taxon>
        <taxon>Orthoherpesviridae</taxon>
        <taxon>Alphaherpesvirinae</taxon>
        <taxon>Simplexvirus</taxon>
        <taxon>Simplexvirus humanalpha1</taxon>
        <taxon>Human herpesvirus 1</taxon>
    </lineage>
</organism>
<protein>
    <submittedName>
        <fullName evidence="1">Uracil-DNA glycosylase</fullName>
        <ecNumber evidence="1">3.2.2.27</ecNumber>
    </submittedName>
</protein>
<name>A0A1C6W7E0_HHV11</name>
<gene>
    <name evidence="1" type="primary">UL2</name>
    <name evidence="1" type="ORF">P5A_00004</name>
</gene>
<dbReference type="Proteomes" id="UP000268018">
    <property type="component" value="Segment"/>
</dbReference>
<dbReference type="GO" id="GO:0097510">
    <property type="term" value="P:base-excision repair, AP site formation via deaminated base removal"/>
    <property type="evidence" value="ECO:0007669"/>
    <property type="project" value="TreeGrafter"/>
</dbReference>
<dbReference type="EC" id="3.2.2.27" evidence="1"/>
<accession>A0A1C6W7E0</accession>
<dbReference type="Gene3D" id="3.40.470.10">
    <property type="entry name" value="Uracil-DNA glycosylase-like domain"/>
    <property type="match status" value="1"/>
</dbReference>
<proteinExistence type="predicted"/>
<dbReference type="PANTHER" id="PTHR11264">
    <property type="entry name" value="URACIL-DNA GLYCOSYLASE"/>
    <property type="match status" value="1"/>
</dbReference>
<dbReference type="InterPro" id="IPR036895">
    <property type="entry name" value="Uracil-DNA_glycosylase-like_sf"/>
</dbReference>
<organismHost>
    <name type="scientific">Homo sapiens</name>
    <name type="common">Human</name>
    <dbReference type="NCBI Taxonomy" id="9606"/>
</organismHost>
<dbReference type="SUPFAM" id="SSF52141">
    <property type="entry name" value="Uracil-DNA glycosylase-like"/>
    <property type="match status" value="1"/>
</dbReference>
<dbReference type="GO" id="GO:0004844">
    <property type="term" value="F:uracil DNA N-glycosylase activity"/>
    <property type="evidence" value="ECO:0007669"/>
    <property type="project" value="UniProtKB-EC"/>
</dbReference>
<evidence type="ECO:0000313" key="1">
    <source>
        <dbReference type="EMBL" id="SCL76852.1"/>
    </source>
</evidence>
<sequence length="59" mass="6713">MLWGAHAQNAIRPDPRVHCVLKFSHPSPLSKVPFGTCQHFLVANRYLETRSISPIDWSV</sequence>
<keyword evidence="1" id="KW-0378">Hydrolase</keyword>
<dbReference type="InterPro" id="IPR002043">
    <property type="entry name" value="UDG_fam1"/>
</dbReference>
<dbReference type="PANTHER" id="PTHR11264:SF0">
    <property type="entry name" value="URACIL-DNA GLYCOSYLASE"/>
    <property type="match status" value="1"/>
</dbReference>